<dbReference type="Gene3D" id="3.40.50.720">
    <property type="entry name" value="NAD(P)-binding Rossmann-like Domain"/>
    <property type="match status" value="1"/>
</dbReference>
<dbReference type="Pfam" id="PF01370">
    <property type="entry name" value="Epimerase"/>
    <property type="match status" value="1"/>
</dbReference>
<keyword evidence="4" id="KW-1185">Reference proteome</keyword>
<dbReference type="InterPro" id="IPR036291">
    <property type="entry name" value="NAD(P)-bd_dom_sf"/>
</dbReference>
<dbReference type="RefSeq" id="WP_214473703.1">
    <property type="nucleotide sequence ID" value="NZ_CP071709.1"/>
</dbReference>
<accession>A0ABX8F699</accession>
<evidence type="ECO:0000259" key="2">
    <source>
        <dbReference type="Pfam" id="PF01370"/>
    </source>
</evidence>
<proteinExistence type="inferred from homology"/>
<feature type="domain" description="NAD-dependent epimerase/dehydratase" evidence="2">
    <location>
        <begin position="15"/>
        <end position="237"/>
    </location>
</feature>
<dbReference type="InterPro" id="IPR001509">
    <property type="entry name" value="Epimerase_deHydtase"/>
</dbReference>
<gene>
    <name evidence="3" type="ORF">J1899_11225</name>
</gene>
<sequence length="303" mass="33766">MQKERGFAKSKRETILITGGNGFTGRHACRYFMENDYNVVSVVRSDVGEVQGVQVEICDLTDAKRLNNLIKRIKPEYVLHLAGQSNANESWTAPIHYIDSNVMATLFLLEALREHAPLCKVVITGSILQYPINQSELPPHPYSLSKTLQVFAARSWAQYYDLNIVIAKPTNLIGPGPSTGVCSILAERIAHYEKTGENKILANIDLEAERVFLDVRDAVKAYHQLFISGKTGHEYEVSFGTQASLGKVVGILSSLSHESFEFPETRKSIQRVYVDSDIGCSVSHTLEESLVDTLKYFRNLGNG</sequence>
<name>A0ABX8F699_9BACI</name>
<reference evidence="3 4" key="1">
    <citation type="submission" date="2021-03" db="EMBL/GenBank/DDBJ databases">
        <title>The first data on the complete genome of the tetrodotoxin-producing bacterium.</title>
        <authorList>
            <person name="Melnikova D.I."/>
            <person name="Nijland R."/>
            <person name="Magarlamov T.Y."/>
        </authorList>
    </citation>
    <scope>NUCLEOTIDE SEQUENCE [LARGE SCALE GENOMIC DNA]</scope>
    <source>
        <strain evidence="3 4">1839</strain>
    </source>
</reference>
<organism evidence="3 4">
    <name type="scientific">Cytobacillus gottheilii</name>
    <dbReference type="NCBI Taxonomy" id="859144"/>
    <lineage>
        <taxon>Bacteria</taxon>
        <taxon>Bacillati</taxon>
        <taxon>Bacillota</taxon>
        <taxon>Bacilli</taxon>
        <taxon>Bacillales</taxon>
        <taxon>Bacillaceae</taxon>
        <taxon>Cytobacillus</taxon>
    </lineage>
</organism>
<evidence type="ECO:0000313" key="4">
    <source>
        <dbReference type="Proteomes" id="UP000679247"/>
    </source>
</evidence>
<evidence type="ECO:0000256" key="1">
    <source>
        <dbReference type="ARBA" id="ARBA00007637"/>
    </source>
</evidence>
<dbReference type="Gene3D" id="3.90.25.10">
    <property type="entry name" value="UDP-galactose 4-epimerase, domain 1"/>
    <property type="match status" value="1"/>
</dbReference>
<dbReference type="SUPFAM" id="SSF51735">
    <property type="entry name" value="NAD(P)-binding Rossmann-fold domains"/>
    <property type="match status" value="1"/>
</dbReference>
<comment type="similarity">
    <text evidence="1">Belongs to the NAD(P)-dependent epimerase/dehydratase family.</text>
</comment>
<dbReference type="Proteomes" id="UP000679247">
    <property type="component" value="Chromosome"/>
</dbReference>
<protein>
    <submittedName>
        <fullName evidence="3">NAD-dependent epimerase/dehydratase family protein</fullName>
    </submittedName>
</protein>
<dbReference type="PANTHER" id="PTHR43000">
    <property type="entry name" value="DTDP-D-GLUCOSE 4,6-DEHYDRATASE-RELATED"/>
    <property type="match status" value="1"/>
</dbReference>
<evidence type="ECO:0000313" key="3">
    <source>
        <dbReference type="EMBL" id="QVY59644.1"/>
    </source>
</evidence>
<dbReference type="EMBL" id="CP071709">
    <property type="protein sequence ID" value="QVY59644.1"/>
    <property type="molecule type" value="Genomic_DNA"/>
</dbReference>